<organism evidence="4 5">
    <name type="scientific">Streptomyces lycii</name>
    <dbReference type="NCBI Taxonomy" id="2654337"/>
    <lineage>
        <taxon>Bacteria</taxon>
        <taxon>Bacillati</taxon>
        <taxon>Actinomycetota</taxon>
        <taxon>Actinomycetes</taxon>
        <taxon>Kitasatosporales</taxon>
        <taxon>Streptomycetaceae</taxon>
        <taxon>Streptomyces</taxon>
    </lineage>
</organism>
<dbReference type="InterPro" id="IPR012349">
    <property type="entry name" value="Split_barrel_FMN-bd"/>
</dbReference>
<keyword evidence="5" id="KW-1185">Reference proteome</keyword>
<evidence type="ECO:0000256" key="2">
    <source>
        <dbReference type="ARBA" id="ARBA00049106"/>
    </source>
</evidence>
<comment type="catalytic activity">
    <reaction evidence="2">
        <text>oxidized coenzyme F420-(gamma-L-Glu)(n) + a quinol + H(+) = reduced coenzyme F420-(gamma-L-Glu)(n) + a quinone</text>
        <dbReference type="Rhea" id="RHEA:39663"/>
        <dbReference type="Rhea" id="RHEA-COMP:12939"/>
        <dbReference type="Rhea" id="RHEA-COMP:14378"/>
        <dbReference type="ChEBI" id="CHEBI:15378"/>
        <dbReference type="ChEBI" id="CHEBI:24646"/>
        <dbReference type="ChEBI" id="CHEBI:132124"/>
        <dbReference type="ChEBI" id="CHEBI:133980"/>
        <dbReference type="ChEBI" id="CHEBI:139511"/>
    </reaction>
</comment>
<proteinExistence type="inferred from homology"/>
<evidence type="ECO:0000313" key="4">
    <source>
        <dbReference type="EMBL" id="KAF4408495.1"/>
    </source>
</evidence>
<dbReference type="RefSeq" id="WP_156206196.1">
    <property type="nucleotide sequence ID" value="NZ_WHPN01000271.1"/>
</dbReference>
<gene>
    <name evidence="4" type="ORF">GCU69_13745</name>
</gene>
<dbReference type="Gene3D" id="2.30.110.10">
    <property type="entry name" value="Electron Transport, Fmn-binding Protein, Chain A"/>
    <property type="match status" value="1"/>
</dbReference>
<sequence>MIRPLLAGIGATPAFTRLAPHVLPRCDLAFHRLTGGRWTPSRLVLPVLVLTTTGRRTGRPRTTPVCAYHDEAAGSWLVIGSNFGRPEHPAWSGNLLHTPRALAAWQGRPPVAVTARLLTPGEQEAERGHILRALPVYDHYAARAGSRGIRVFRLTRPESPYARDSTRRTAPRPAVRCRGRSPSDS</sequence>
<evidence type="ECO:0000256" key="1">
    <source>
        <dbReference type="ARBA" id="ARBA00008710"/>
    </source>
</evidence>
<name>A0ABQ7FI39_9ACTN</name>
<dbReference type="PANTHER" id="PTHR39428:SF1">
    <property type="entry name" value="F420H(2)-DEPENDENT QUINONE REDUCTASE RV1261C"/>
    <property type="match status" value="1"/>
</dbReference>
<dbReference type="PANTHER" id="PTHR39428">
    <property type="entry name" value="F420H(2)-DEPENDENT QUINONE REDUCTASE RV1261C"/>
    <property type="match status" value="1"/>
</dbReference>
<feature type="region of interest" description="Disordered" evidence="3">
    <location>
        <begin position="160"/>
        <end position="185"/>
    </location>
</feature>
<accession>A0ABQ7FI39</accession>
<dbReference type="EMBL" id="WHPN01000271">
    <property type="protein sequence ID" value="KAF4408495.1"/>
    <property type="molecule type" value="Genomic_DNA"/>
</dbReference>
<comment type="caution">
    <text evidence="4">The sequence shown here is derived from an EMBL/GenBank/DDBJ whole genome shotgun (WGS) entry which is preliminary data.</text>
</comment>
<evidence type="ECO:0000256" key="3">
    <source>
        <dbReference type="SAM" id="MobiDB-lite"/>
    </source>
</evidence>
<dbReference type="InterPro" id="IPR004378">
    <property type="entry name" value="F420H2_quin_Rdtase"/>
</dbReference>
<protein>
    <submittedName>
        <fullName evidence="4">Nitroreductase family deazaflavin-dependent oxidoreductase</fullName>
    </submittedName>
</protein>
<comment type="similarity">
    <text evidence="1">Belongs to the F420H(2)-dependent quinone reductase family.</text>
</comment>
<dbReference type="NCBIfam" id="TIGR00026">
    <property type="entry name" value="hi_GC_TIGR00026"/>
    <property type="match status" value="1"/>
</dbReference>
<reference evidence="4 5" key="1">
    <citation type="submission" date="2019-10" db="EMBL/GenBank/DDBJ databases">
        <title>Streptomyces tenebrisbrunneis sp.nov., an endogenous actinomycete isolated from of Lycium ruthenicum.</title>
        <authorList>
            <person name="Ma L."/>
        </authorList>
    </citation>
    <scope>NUCLEOTIDE SEQUENCE [LARGE SCALE GENOMIC DNA]</scope>
    <source>
        <strain evidence="4 5">TRM 66187</strain>
    </source>
</reference>
<dbReference type="Pfam" id="PF04075">
    <property type="entry name" value="F420H2_quin_red"/>
    <property type="match status" value="1"/>
</dbReference>
<dbReference type="Proteomes" id="UP000621266">
    <property type="component" value="Unassembled WGS sequence"/>
</dbReference>
<evidence type="ECO:0000313" key="5">
    <source>
        <dbReference type="Proteomes" id="UP000621266"/>
    </source>
</evidence>